<dbReference type="Gene3D" id="1.10.510.10">
    <property type="entry name" value="Transferase(Phosphotransferase) domain 1"/>
    <property type="match status" value="1"/>
</dbReference>
<protein>
    <recommendedName>
        <fullName evidence="2">Fungal-type protein kinase domain-containing protein</fullName>
    </recommendedName>
</protein>
<dbReference type="EMBL" id="SGPK01000418">
    <property type="protein sequence ID" value="THH03742.1"/>
    <property type="molecule type" value="Genomic_DNA"/>
</dbReference>
<gene>
    <name evidence="3" type="ORF">EW145_g6041</name>
</gene>
<feature type="compositionally biased region" description="Polar residues" evidence="1">
    <location>
        <begin position="655"/>
        <end position="676"/>
    </location>
</feature>
<evidence type="ECO:0000256" key="1">
    <source>
        <dbReference type="SAM" id="MobiDB-lite"/>
    </source>
</evidence>
<organism evidence="3 4">
    <name type="scientific">Phellinidium pouzarii</name>
    <dbReference type="NCBI Taxonomy" id="167371"/>
    <lineage>
        <taxon>Eukaryota</taxon>
        <taxon>Fungi</taxon>
        <taxon>Dikarya</taxon>
        <taxon>Basidiomycota</taxon>
        <taxon>Agaricomycotina</taxon>
        <taxon>Agaricomycetes</taxon>
        <taxon>Hymenochaetales</taxon>
        <taxon>Hymenochaetaceae</taxon>
        <taxon>Phellinidium</taxon>
    </lineage>
</organism>
<feature type="domain" description="Fungal-type protein kinase" evidence="2">
    <location>
        <begin position="214"/>
        <end position="760"/>
    </location>
</feature>
<evidence type="ECO:0000313" key="3">
    <source>
        <dbReference type="EMBL" id="THH03742.1"/>
    </source>
</evidence>
<evidence type="ECO:0000259" key="2">
    <source>
        <dbReference type="Pfam" id="PF17667"/>
    </source>
</evidence>
<dbReference type="OrthoDB" id="3260094at2759"/>
<feature type="compositionally biased region" description="Basic residues" evidence="1">
    <location>
        <begin position="915"/>
        <end position="924"/>
    </location>
</feature>
<sequence length="924" mass="105106">MSNLLAGPSTSKFQASHSPHLPSTMYTLPPTRTNRSKTVSANSHGLFLNPKTPRRKTEAVSFCNTPLQSSSFQNSDDQTSELSRRQAIPADIGHTITEVDLDYFLKCILPPLPAGFNLDDIVESLRDYGHIINGTWEHFKKEPKSMKCKGNNEEKVFEHLRDTFDSIVKAANKTPHDHKQTLALHTDPYITPTSEKASTTKPDGSLMLKESENKVGSNGEMTKPSWYDYAVTLEAKKSDGSKDLDDDIAKEIFNMQHVMSLDPCRRFTFGITIENNNTRLWFCSRAVMMVSKPFNFRKDLKTLTRVFLSFAFASKTELGWDPTVSVSIENGIRVYHFTMDDEVFSTVKVMSDVGADAVIGRASRVFKVKRSDGTLAILKDVWVDDDRELEHVLHEQILDDVEKNFDKKARKIVKKHLMTPMHFGLVKVDGQTDHTTNVIMRGRAPSFINTFPLVSETHRVNEAQQSIGHSRASDRTVYYTTRVPQENARKYIHHRHHYRVVFKEIGETLRVSFFDDLKIYEVTVAAALEYIHGSGWVHRDISVGNTYLYNKRGILGDLEYAKKRGVNAQHEVRTGTLDFMAVEIAERFYKFLPIDHTSVEQMARKKMQKKAQQYSEDEREYSDDSSDDETNNSETAEEGADTAYQKQDTVREIVASTSISGDHTDGQNPHNTNGEQTLDDTSKMHNSSNRSGRQDSRNSKDTNECPIEAFDNIAEELFEKLGAGASVSVIVDEQKVKSQGTGVWYNTLHDMESMWWIAVWKLFLHEDLSEKRTEMERIFQAYKANLIFPHLIIPTERFSFLANKSVFADFTSYLPDSFKKVVDDLNELRTFLLLRYTRAEVEAPDIIDEGAFKGVHDDFITYFKEGKIKAAGIVAVTFKRPNEKSNDSVAGSSQSVAKRKAEDERPPFSMNDTSKRRRVLAKTI</sequence>
<feature type="compositionally biased region" description="Acidic residues" evidence="1">
    <location>
        <begin position="615"/>
        <end position="640"/>
    </location>
</feature>
<dbReference type="PANTHER" id="PTHR38248">
    <property type="entry name" value="FUNK1 6"/>
    <property type="match status" value="1"/>
</dbReference>
<feature type="region of interest" description="Disordered" evidence="1">
    <location>
        <begin position="603"/>
        <end position="704"/>
    </location>
</feature>
<keyword evidence="4" id="KW-1185">Reference proteome</keyword>
<reference evidence="3 4" key="1">
    <citation type="submission" date="2019-02" db="EMBL/GenBank/DDBJ databases">
        <title>Genome sequencing of the rare red list fungi Phellinidium pouzarii.</title>
        <authorList>
            <person name="Buettner E."/>
            <person name="Kellner H."/>
        </authorList>
    </citation>
    <scope>NUCLEOTIDE SEQUENCE [LARGE SCALE GENOMIC DNA]</scope>
    <source>
        <strain evidence="3 4">DSM 108285</strain>
    </source>
</reference>
<feature type="compositionally biased region" description="Polar residues" evidence="1">
    <location>
        <begin position="24"/>
        <end position="43"/>
    </location>
</feature>
<feature type="compositionally biased region" description="Basic and acidic residues" evidence="1">
    <location>
        <begin position="692"/>
        <end position="703"/>
    </location>
</feature>
<dbReference type="PANTHER" id="PTHR38248:SF2">
    <property type="entry name" value="FUNK1 11"/>
    <property type="match status" value="1"/>
</dbReference>
<comment type="caution">
    <text evidence="3">The sequence shown here is derived from an EMBL/GenBank/DDBJ whole genome shotgun (WGS) entry which is preliminary data.</text>
</comment>
<dbReference type="InterPro" id="IPR011009">
    <property type="entry name" value="Kinase-like_dom_sf"/>
</dbReference>
<dbReference type="SUPFAM" id="SSF56112">
    <property type="entry name" value="Protein kinase-like (PK-like)"/>
    <property type="match status" value="1"/>
</dbReference>
<accession>A0A4S4KXX3</accession>
<dbReference type="AlphaFoldDB" id="A0A4S4KXX3"/>
<feature type="region of interest" description="Disordered" evidence="1">
    <location>
        <begin position="1"/>
        <end position="50"/>
    </location>
</feature>
<dbReference type="Pfam" id="PF17667">
    <property type="entry name" value="Pkinase_fungal"/>
    <property type="match status" value="1"/>
</dbReference>
<dbReference type="InterPro" id="IPR040976">
    <property type="entry name" value="Pkinase_fungal"/>
</dbReference>
<dbReference type="Proteomes" id="UP000308199">
    <property type="component" value="Unassembled WGS sequence"/>
</dbReference>
<proteinExistence type="predicted"/>
<evidence type="ECO:0000313" key="4">
    <source>
        <dbReference type="Proteomes" id="UP000308199"/>
    </source>
</evidence>
<feature type="region of interest" description="Disordered" evidence="1">
    <location>
        <begin position="883"/>
        <end position="924"/>
    </location>
</feature>
<feature type="compositionally biased region" description="Polar residues" evidence="1">
    <location>
        <begin position="1"/>
        <end position="17"/>
    </location>
</feature>
<feature type="compositionally biased region" description="Polar residues" evidence="1">
    <location>
        <begin position="887"/>
        <end position="896"/>
    </location>
</feature>
<name>A0A4S4KXX3_9AGAM</name>